<dbReference type="InterPro" id="IPR057082">
    <property type="entry name" value="PH_C"/>
</dbReference>
<reference evidence="5" key="5">
    <citation type="submission" date="2018-04" db="UniProtKB">
        <authorList>
            <consortium name="EnsemblFungi"/>
        </authorList>
    </citation>
    <scope>IDENTIFICATION</scope>
    <source>
        <strain evidence="5">R3-111a-1</strain>
    </source>
</reference>
<name>J3P823_GAET3</name>
<evidence type="ECO:0000313" key="4">
    <source>
        <dbReference type="EMBL" id="EJT72806.1"/>
    </source>
</evidence>
<protein>
    <submittedName>
        <fullName evidence="4 5">Uncharacterized protein</fullName>
    </submittedName>
</protein>
<dbReference type="eggNOG" id="ENOG502SUJA">
    <property type="taxonomic scope" value="Eukaryota"/>
</dbReference>
<evidence type="ECO:0000313" key="6">
    <source>
        <dbReference type="Proteomes" id="UP000006039"/>
    </source>
</evidence>
<gene>
    <name evidence="5" type="primary">20350119</name>
    <name evidence="4" type="ORF">GGTG_09661</name>
</gene>
<dbReference type="InterPro" id="IPR057081">
    <property type="entry name" value="PH_N"/>
</dbReference>
<feature type="domain" description="PH" evidence="2">
    <location>
        <begin position="251"/>
        <end position="364"/>
    </location>
</feature>
<accession>J3P823</accession>
<reference evidence="4" key="2">
    <citation type="submission" date="2010-07" db="EMBL/GenBank/DDBJ databases">
        <authorList>
            <consortium name="The Broad Institute Genome Sequencing Platform"/>
            <consortium name="Broad Institute Genome Sequencing Center for Infectious Disease"/>
            <person name="Ma L.-J."/>
            <person name="Dead R."/>
            <person name="Young S."/>
            <person name="Zeng Q."/>
            <person name="Koehrsen M."/>
            <person name="Alvarado L."/>
            <person name="Berlin A."/>
            <person name="Chapman S.B."/>
            <person name="Chen Z."/>
            <person name="Freedman E."/>
            <person name="Gellesch M."/>
            <person name="Goldberg J."/>
            <person name="Griggs A."/>
            <person name="Gujja S."/>
            <person name="Heilman E.R."/>
            <person name="Heiman D."/>
            <person name="Hepburn T."/>
            <person name="Howarth C."/>
            <person name="Jen D."/>
            <person name="Larson L."/>
            <person name="Mehta T."/>
            <person name="Neiman D."/>
            <person name="Pearson M."/>
            <person name="Roberts A."/>
            <person name="Saif S."/>
            <person name="Shea T."/>
            <person name="Shenoy N."/>
            <person name="Sisk P."/>
            <person name="Stolte C."/>
            <person name="Sykes S."/>
            <person name="Walk T."/>
            <person name="White J."/>
            <person name="Yandava C."/>
            <person name="Haas B."/>
            <person name="Nusbaum C."/>
            <person name="Birren B."/>
        </authorList>
    </citation>
    <scope>NUCLEOTIDE SEQUENCE</scope>
    <source>
        <strain evidence="4">R3-111a-1</strain>
    </source>
</reference>
<dbReference type="Pfam" id="PF23076">
    <property type="entry name" value="PH_FT_C"/>
    <property type="match status" value="1"/>
</dbReference>
<evidence type="ECO:0000259" key="3">
    <source>
        <dbReference type="Pfam" id="PF23076"/>
    </source>
</evidence>
<evidence type="ECO:0000313" key="5">
    <source>
        <dbReference type="EnsemblFungi" id="EJT72806"/>
    </source>
</evidence>
<keyword evidence="6" id="KW-1185">Reference proteome</keyword>
<dbReference type="GeneID" id="20350119"/>
<evidence type="ECO:0000259" key="2">
    <source>
        <dbReference type="Pfam" id="PF23074"/>
    </source>
</evidence>
<feature type="region of interest" description="Disordered" evidence="1">
    <location>
        <begin position="481"/>
        <end position="542"/>
    </location>
</feature>
<dbReference type="Pfam" id="PF23074">
    <property type="entry name" value="PH_FT_N"/>
    <property type="match status" value="1"/>
</dbReference>
<dbReference type="OrthoDB" id="5345571at2759"/>
<reference evidence="4" key="3">
    <citation type="submission" date="2010-09" db="EMBL/GenBank/DDBJ databases">
        <title>Annotation of Gaeumannomyces graminis var. tritici R3-111a-1.</title>
        <authorList>
            <consortium name="The Broad Institute Genome Sequencing Platform"/>
            <person name="Ma L.-J."/>
            <person name="Dead R."/>
            <person name="Young S.K."/>
            <person name="Zeng Q."/>
            <person name="Gargeya S."/>
            <person name="Fitzgerald M."/>
            <person name="Haas B."/>
            <person name="Abouelleil A."/>
            <person name="Alvarado L."/>
            <person name="Arachchi H.M."/>
            <person name="Berlin A."/>
            <person name="Brown A."/>
            <person name="Chapman S.B."/>
            <person name="Chen Z."/>
            <person name="Dunbar C."/>
            <person name="Freedman E."/>
            <person name="Gearin G."/>
            <person name="Gellesch M."/>
            <person name="Goldberg J."/>
            <person name="Griggs A."/>
            <person name="Gujja S."/>
            <person name="Heiman D."/>
            <person name="Howarth C."/>
            <person name="Larson L."/>
            <person name="Lui A."/>
            <person name="MacDonald P.J.P."/>
            <person name="Mehta T."/>
            <person name="Montmayeur A."/>
            <person name="Murphy C."/>
            <person name="Neiman D."/>
            <person name="Pearson M."/>
            <person name="Priest M."/>
            <person name="Roberts A."/>
            <person name="Saif S."/>
            <person name="Shea T."/>
            <person name="Shenoy N."/>
            <person name="Sisk P."/>
            <person name="Stolte C."/>
            <person name="Sykes S."/>
            <person name="Yandava C."/>
            <person name="Wortman J."/>
            <person name="Nusbaum C."/>
            <person name="Birren B."/>
        </authorList>
    </citation>
    <scope>NUCLEOTIDE SEQUENCE</scope>
    <source>
        <strain evidence="4">R3-111a-1</strain>
    </source>
</reference>
<dbReference type="VEuPathDB" id="FungiDB:GGTG_09661"/>
<proteinExistence type="predicted"/>
<feature type="compositionally biased region" description="Low complexity" evidence="1">
    <location>
        <begin position="506"/>
        <end position="542"/>
    </location>
</feature>
<sequence>MLPWRPYHPPRGIVTMDRYAVTAGIPVSVYFVDGCCIEARRAEMTAIGLDGLREAIADKYHPVMRILTDEIRTTCRLLRELTDRIQVHIDRLPVVLNYLNVFLGCLARSLLDIAKFYDNKTISRETRWRKMYHDMSAEGGIPLPQRFLMYNHFLSLLVQLITRSPHFDINTLDAIQDRINKLREERGIPPPPVPVGPAVNPQALMQVARRERSDHWATEIFSRPLPSRTAIPGKPKASITHGPFANPGEVMRIPSDSKELFRRLFDNNNITVSVYINPFNKTPFMVVSHYQHGQSLFSTKGIHELCIKRSNGRLVLKRWSESAQTGKPWLELAFLTWEEMVLFHCTFVALKVNSALSVQLMPEEYAIKGERKEFRAAILDDGFSHYLTVFKDPDTEAVRLHAEVSEGDMKQCPIWTAFVTHQSKSPTWIQLKRGGVVLLMDVNLYVFCKEYREEKMRQNKHGAFEIHFKNPGAAVKFKECFYQTPPPSPSTQPTDLDDESEPPTPTSESPMSESPMSESPMSESPMSESPISEPMSEPPMSE</sequence>
<dbReference type="HOGENOM" id="CLU_031212_0_0_1"/>
<dbReference type="EMBL" id="GL385399">
    <property type="protein sequence ID" value="EJT72806.1"/>
    <property type="molecule type" value="Genomic_DNA"/>
</dbReference>
<dbReference type="AlphaFoldDB" id="J3P823"/>
<reference evidence="5" key="4">
    <citation type="journal article" date="2015" name="G3 (Bethesda)">
        <title>Genome sequences of three phytopathogenic species of the Magnaporthaceae family of fungi.</title>
        <authorList>
            <person name="Okagaki L.H."/>
            <person name="Nunes C.C."/>
            <person name="Sailsbery J."/>
            <person name="Clay B."/>
            <person name="Brown D."/>
            <person name="John T."/>
            <person name="Oh Y."/>
            <person name="Young N."/>
            <person name="Fitzgerald M."/>
            <person name="Haas B.J."/>
            <person name="Zeng Q."/>
            <person name="Young S."/>
            <person name="Adiconis X."/>
            <person name="Fan L."/>
            <person name="Levin J.Z."/>
            <person name="Mitchell T.K."/>
            <person name="Okubara P.A."/>
            <person name="Farman M.L."/>
            <person name="Kohn L.M."/>
            <person name="Birren B."/>
            <person name="Ma L.-J."/>
            <person name="Dean R.A."/>
        </authorList>
    </citation>
    <scope>NUCLEOTIDE SEQUENCE</scope>
    <source>
        <strain evidence="5">R3-111a-1</strain>
    </source>
</reference>
<evidence type="ECO:0000256" key="1">
    <source>
        <dbReference type="SAM" id="MobiDB-lite"/>
    </source>
</evidence>
<dbReference type="Proteomes" id="UP000006039">
    <property type="component" value="Unassembled WGS sequence"/>
</dbReference>
<dbReference type="RefSeq" id="XP_009225780.1">
    <property type="nucleotide sequence ID" value="XM_009227516.1"/>
</dbReference>
<dbReference type="EnsemblFungi" id="EJT72806">
    <property type="protein sequence ID" value="EJT72806"/>
    <property type="gene ID" value="GGTG_09661"/>
</dbReference>
<reference evidence="6" key="1">
    <citation type="submission" date="2010-07" db="EMBL/GenBank/DDBJ databases">
        <title>The genome sequence of Gaeumannomyces graminis var. tritici strain R3-111a-1.</title>
        <authorList>
            <consortium name="The Broad Institute Genome Sequencing Platform"/>
            <person name="Ma L.-J."/>
            <person name="Dead R."/>
            <person name="Young S."/>
            <person name="Zeng Q."/>
            <person name="Koehrsen M."/>
            <person name="Alvarado L."/>
            <person name="Berlin A."/>
            <person name="Chapman S.B."/>
            <person name="Chen Z."/>
            <person name="Freedman E."/>
            <person name="Gellesch M."/>
            <person name="Goldberg J."/>
            <person name="Griggs A."/>
            <person name="Gujja S."/>
            <person name="Heilman E.R."/>
            <person name="Heiman D."/>
            <person name="Hepburn T."/>
            <person name="Howarth C."/>
            <person name="Jen D."/>
            <person name="Larson L."/>
            <person name="Mehta T."/>
            <person name="Neiman D."/>
            <person name="Pearson M."/>
            <person name="Roberts A."/>
            <person name="Saif S."/>
            <person name="Shea T."/>
            <person name="Shenoy N."/>
            <person name="Sisk P."/>
            <person name="Stolte C."/>
            <person name="Sykes S."/>
            <person name="Walk T."/>
            <person name="White J."/>
            <person name="Yandava C."/>
            <person name="Haas B."/>
            <person name="Nusbaum C."/>
            <person name="Birren B."/>
        </authorList>
    </citation>
    <scope>NUCLEOTIDE SEQUENCE [LARGE SCALE GENOMIC DNA]</scope>
    <source>
        <strain evidence="6">R3-111a-1</strain>
    </source>
</reference>
<feature type="domain" description="PH" evidence="3">
    <location>
        <begin position="372"/>
        <end position="483"/>
    </location>
</feature>
<organism evidence="4">
    <name type="scientific">Gaeumannomyces tritici (strain R3-111a-1)</name>
    <name type="common">Wheat and barley take-all root rot fungus</name>
    <name type="synonym">Gaeumannomyces graminis var. tritici</name>
    <dbReference type="NCBI Taxonomy" id="644352"/>
    <lineage>
        <taxon>Eukaryota</taxon>
        <taxon>Fungi</taxon>
        <taxon>Dikarya</taxon>
        <taxon>Ascomycota</taxon>
        <taxon>Pezizomycotina</taxon>
        <taxon>Sordariomycetes</taxon>
        <taxon>Sordariomycetidae</taxon>
        <taxon>Magnaporthales</taxon>
        <taxon>Magnaporthaceae</taxon>
        <taxon>Gaeumannomyces</taxon>
    </lineage>
</organism>